<dbReference type="GO" id="GO:0050071">
    <property type="term" value="F:phosphatidylglycerol lysyltransferase activity"/>
    <property type="evidence" value="ECO:0007669"/>
    <property type="project" value="UniProtKB-EC"/>
</dbReference>
<keyword evidence="2" id="KW-1003">Cell membrane</keyword>
<dbReference type="EC" id="2.3.2.3" evidence="6"/>
<evidence type="ECO:0000256" key="3">
    <source>
        <dbReference type="ARBA" id="ARBA00022692"/>
    </source>
</evidence>
<comment type="function">
    <text evidence="6">Catalyzes the transfer of a lysyl group from L-lysyl-tRNA(Lys) to membrane-bound phosphatidylglycerol (PG), which produces lysylphosphatidylglycerol (LPG), a major component of the bacterial membrane with a positive net charge. LPG synthesis contributes to bacterial virulence as it is involved in the resistance mechanism against cationic antimicrobial peptides (CAMP) produces by the host's immune system (defensins, cathelicidins) and by the competing microorganisms.</text>
</comment>
<dbReference type="GO" id="GO:0046677">
    <property type="term" value="P:response to antibiotic"/>
    <property type="evidence" value="ECO:0007669"/>
    <property type="project" value="UniProtKB-KW"/>
</dbReference>
<feature type="transmembrane region" description="Helical" evidence="6">
    <location>
        <begin position="118"/>
        <end position="144"/>
    </location>
</feature>
<reference evidence="10 11" key="1">
    <citation type="journal article" date="2019" name="Int. J. Syst. Evol. Microbiol.">
        <title>Faecalibacillus intestinalis gen. nov., sp. nov. and Faecalibacillus faecis sp. nov., isolated from human faeces.</title>
        <authorList>
            <person name="Seo B."/>
            <person name="Jeon K."/>
            <person name="Baek I."/>
            <person name="Lee Y.M."/>
            <person name="Baek K."/>
            <person name="Ko G."/>
        </authorList>
    </citation>
    <scope>NUCLEOTIDE SEQUENCE [LARGE SCALE GENOMIC DNA]</scope>
    <source>
        <strain evidence="10 11">SNUG30099</strain>
    </source>
</reference>
<reference evidence="9" key="4">
    <citation type="submission" date="2022-06" db="EMBL/GenBank/DDBJ databases">
        <title>Isolation of gut microbiota from human fecal samples.</title>
        <authorList>
            <person name="Pamer E.G."/>
            <person name="Barat B."/>
            <person name="Waligurski E."/>
            <person name="Medina S."/>
            <person name="Paddock L."/>
            <person name="Mostad J."/>
        </authorList>
    </citation>
    <scope>NUCLEOTIDE SEQUENCE</scope>
    <source>
        <strain evidence="9">DFI.6.24</strain>
    </source>
</reference>
<keyword evidence="11" id="KW-1185">Reference proteome</keyword>
<dbReference type="GeneID" id="70580136"/>
<proteinExistence type="inferred from homology"/>
<dbReference type="RefSeq" id="WP_107030292.1">
    <property type="nucleotide sequence ID" value="NZ_AP024085.1"/>
</dbReference>
<dbReference type="GO" id="GO:0005886">
    <property type="term" value="C:plasma membrane"/>
    <property type="evidence" value="ECO:0007669"/>
    <property type="project" value="UniProtKB-SubCell"/>
</dbReference>
<evidence type="ECO:0000313" key="12">
    <source>
        <dbReference type="Proteomes" id="UP000593842"/>
    </source>
</evidence>
<keyword evidence="6" id="KW-0046">Antibiotic resistance</keyword>
<keyword evidence="6" id="KW-0443">Lipid metabolism</keyword>
<dbReference type="Proteomes" id="UP001204814">
    <property type="component" value="Unassembled WGS sequence"/>
</dbReference>
<evidence type="ECO:0000256" key="7">
    <source>
        <dbReference type="SAM" id="Coils"/>
    </source>
</evidence>
<accession>A0A2T3FWS7</accession>
<dbReference type="Proteomes" id="UP000240974">
    <property type="component" value="Unassembled WGS sequence"/>
</dbReference>
<dbReference type="Pfam" id="PF03706">
    <property type="entry name" value="LPG_synthase_TM"/>
    <property type="match status" value="1"/>
</dbReference>
<evidence type="ECO:0000256" key="1">
    <source>
        <dbReference type="ARBA" id="ARBA00004651"/>
    </source>
</evidence>
<evidence type="ECO:0000256" key="4">
    <source>
        <dbReference type="ARBA" id="ARBA00022989"/>
    </source>
</evidence>
<reference evidence="8" key="2">
    <citation type="journal article" date="2020" name="Microbiol. Resour. Announc.">
        <title>Complete Genome Sequence of Faecalibacillus intestinalis JCM 34082, Isolated from Feces from a Healthy Japanese Female.</title>
        <authorList>
            <person name="Sakamoto M."/>
            <person name="Ikeyama N."/>
            <person name="Toyoda A."/>
            <person name="Murakami T."/>
            <person name="Mori H."/>
            <person name="Ohkuma M."/>
        </authorList>
    </citation>
    <scope>NUCLEOTIDE SEQUENCE</scope>
    <source>
        <strain evidence="8">14EGH31</strain>
    </source>
</reference>
<dbReference type="GO" id="GO:0006629">
    <property type="term" value="P:lipid metabolic process"/>
    <property type="evidence" value="ECO:0007669"/>
    <property type="project" value="UniProtKB-KW"/>
</dbReference>
<protein>
    <recommendedName>
        <fullName evidence="6">Phosphatidylglycerol lysyltransferase</fullName>
        <ecNumber evidence="6">2.3.2.3</ecNumber>
    </recommendedName>
    <alternativeName>
        <fullName evidence="6">Lysylphosphatidylglycerol synthase</fullName>
    </alternativeName>
</protein>
<comment type="similarity">
    <text evidence="6">Belongs to the LPG synthase family.</text>
</comment>
<feature type="transmembrane region" description="Helical" evidence="6">
    <location>
        <begin position="46"/>
        <end position="69"/>
    </location>
</feature>
<evidence type="ECO:0000256" key="2">
    <source>
        <dbReference type="ARBA" id="ARBA00022475"/>
    </source>
</evidence>
<feature type="transmembrane region" description="Helical" evidence="6">
    <location>
        <begin position="266"/>
        <end position="287"/>
    </location>
</feature>
<evidence type="ECO:0000256" key="6">
    <source>
        <dbReference type="RuleBase" id="RU363042"/>
    </source>
</evidence>
<keyword evidence="6 8" id="KW-0808">Transferase</keyword>
<dbReference type="KEGG" id="fit:Fi14EGH31_16940"/>
<evidence type="ECO:0000313" key="9">
    <source>
        <dbReference type="EMBL" id="MCQ5060237.1"/>
    </source>
</evidence>
<name>A0A2T3FWS7_9FIRM</name>
<sequence>MDKKNIKKYILNVAIILIVGGLSIYFSIGNQLEGTIKSLKHCHLGWLLVVAILMCIFYLINAMNLTLFAKVYKKDYTLKQGIVNAMAGIFFNGITPMASGGQFYQVYAFNKQGIKATYSSSILLMIFIVYQSVLVVYTSIIMLLKFVYFSKLYSGFFSLAFVGFIINLVVISTLFLGAKSEKLQNFLSNNVVKVLAKLHIVKSYEEVSSQIERKLENFRIELNLLQKNKPILLKSIGLNVLKLTILYSIPFFCSLAMNVPLSWRHFFDLIGITAFVYLISDFVPLPGASGGSEGSFYILLRYFLKGATSATLLVWRFATYYAGLILGGLTMSFSRELNFATKNDKKEITENNQTIVIEDIEEIEFDDFKK</sequence>
<dbReference type="Proteomes" id="UP000593842">
    <property type="component" value="Chromosome"/>
</dbReference>
<evidence type="ECO:0000256" key="5">
    <source>
        <dbReference type="ARBA" id="ARBA00023136"/>
    </source>
</evidence>
<gene>
    <name evidence="6 8" type="primary">mprF</name>
    <name evidence="10" type="ORF">C7U54_10680</name>
    <name evidence="8" type="ORF">Fi14EGH31_16940</name>
    <name evidence="9" type="ORF">NE542_00015</name>
</gene>
<feature type="transmembrane region" description="Helical" evidence="6">
    <location>
        <begin position="156"/>
        <end position="178"/>
    </location>
</feature>
<dbReference type="PANTHER" id="PTHR37693">
    <property type="entry name" value="PHOSPHATIDYLGLYCEROL LYSYLTRANSFERASE"/>
    <property type="match status" value="1"/>
</dbReference>
<evidence type="ECO:0000313" key="11">
    <source>
        <dbReference type="Proteomes" id="UP000240974"/>
    </source>
</evidence>
<feature type="transmembrane region" description="Helical" evidence="6">
    <location>
        <begin position="307"/>
        <end position="329"/>
    </location>
</feature>
<evidence type="ECO:0000313" key="8">
    <source>
        <dbReference type="EMBL" id="BCL57982.1"/>
    </source>
</evidence>
<dbReference type="EMBL" id="AP024085">
    <property type="protein sequence ID" value="BCL57982.1"/>
    <property type="molecule type" value="Genomic_DNA"/>
</dbReference>
<evidence type="ECO:0000313" key="10">
    <source>
        <dbReference type="EMBL" id="PST39744.1"/>
    </source>
</evidence>
<dbReference type="InterPro" id="IPR022791">
    <property type="entry name" value="L-PG_synthase/AglD"/>
</dbReference>
<comment type="subcellular location">
    <subcellularLocation>
        <location evidence="1 6">Cell membrane</location>
        <topology evidence="1 6">Multi-pass membrane protein</topology>
    </subcellularLocation>
</comment>
<keyword evidence="7" id="KW-0175">Coiled coil</keyword>
<reference evidence="12" key="3">
    <citation type="submission" date="2020-09" db="EMBL/GenBank/DDBJ databases">
        <title>Complete genome sequencing of Faecalibacillus intestinalis strain 14EGH31.</title>
        <authorList>
            <person name="Sakamoto M."/>
            <person name="Murakami T."/>
            <person name="Mori H."/>
        </authorList>
    </citation>
    <scope>NUCLEOTIDE SEQUENCE [LARGE SCALE GENOMIC DNA]</scope>
    <source>
        <strain evidence="12">14EGH31</strain>
    </source>
</reference>
<dbReference type="NCBIfam" id="TIGR00374">
    <property type="entry name" value="flippase-like domain"/>
    <property type="match status" value="1"/>
</dbReference>
<feature type="transmembrane region" description="Helical" evidence="6">
    <location>
        <begin position="9"/>
        <end position="26"/>
    </location>
</feature>
<dbReference type="AlphaFoldDB" id="A0A2T3FWS7"/>
<keyword evidence="5 6" id="KW-0472">Membrane</keyword>
<dbReference type="EMBL" id="PYLQ01000016">
    <property type="protein sequence ID" value="PST39744.1"/>
    <property type="molecule type" value="Genomic_DNA"/>
</dbReference>
<organism evidence="10 11">
    <name type="scientific">Faecalibacillus intestinalis</name>
    <dbReference type="NCBI Taxonomy" id="1982626"/>
    <lineage>
        <taxon>Bacteria</taxon>
        <taxon>Bacillati</taxon>
        <taxon>Bacillota</taxon>
        <taxon>Erysipelotrichia</taxon>
        <taxon>Erysipelotrichales</taxon>
        <taxon>Coprobacillaceae</taxon>
        <taxon>Faecalibacillus</taxon>
    </lineage>
</organism>
<comment type="catalytic activity">
    <reaction evidence="6">
        <text>L-lysyl-tRNA(Lys) + a 1,2-diacyl-sn-glycero-3-phospho-(1'-sn-glycerol) = a 1,2-diacyl-sn-glycero-3-phospho-1'-(3'-O-L-lysyl)-sn-glycerol + tRNA(Lys)</text>
        <dbReference type="Rhea" id="RHEA:10668"/>
        <dbReference type="Rhea" id="RHEA-COMP:9696"/>
        <dbReference type="Rhea" id="RHEA-COMP:9697"/>
        <dbReference type="ChEBI" id="CHEBI:64716"/>
        <dbReference type="ChEBI" id="CHEBI:75792"/>
        <dbReference type="ChEBI" id="CHEBI:78442"/>
        <dbReference type="ChEBI" id="CHEBI:78529"/>
        <dbReference type="EC" id="2.3.2.3"/>
    </reaction>
</comment>
<feature type="coiled-coil region" evidence="7">
    <location>
        <begin position="201"/>
        <end position="228"/>
    </location>
</feature>
<keyword evidence="4 6" id="KW-1133">Transmembrane helix</keyword>
<feature type="transmembrane region" description="Helical" evidence="6">
    <location>
        <begin position="240"/>
        <end position="259"/>
    </location>
</feature>
<dbReference type="PANTHER" id="PTHR37693:SF1">
    <property type="entry name" value="INTEGRAL MEMBRANE PROTEIN"/>
    <property type="match status" value="1"/>
</dbReference>
<keyword evidence="3 6" id="KW-0812">Transmembrane</keyword>
<dbReference type="EMBL" id="JANGBO010000001">
    <property type="protein sequence ID" value="MCQ5060237.1"/>
    <property type="molecule type" value="Genomic_DNA"/>
</dbReference>